<dbReference type="Proteomes" id="UP000536685">
    <property type="component" value="Unassembled WGS sequence"/>
</dbReference>
<name>A0A841AL99_9MICO</name>
<proteinExistence type="predicted"/>
<evidence type="ECO:0000313" key="2">
    <source>
        <dbReference type="Proteomes" id="UP000536685"/>
    </source>
</evidence>
<gene>
    <name evidence="1" type="ORF">HD599_000568</name>
</gene>
<accession>A0A841AL99</accession>
<reference evidence="1 2" key="1">
    <citation type="submission" date="2020-08" db="EMBL/GenBank/DDBJ databases">
        <title>Sequencing the genomes of 1000 actinobacteria strains.</title>
        <authorList>
            <person name="Klenk H.-P."/>
        </authorList>
    </citation>
    <scope>NUCLEOTIDE SEQUENCE [LARGE SCALE GENOMIC DNA]</scope>
    <source>
        <strain evidence="1 2">DSM 105784</strain>
    </source>
</reference>
<dbReference type="AlphaFoldDB" id="A0A841AL99"/>
<organism evidence="1 2">
    <name type="scientific">Conyzicola lurida</name>
    <dbReference type="NCBI Taxonomy" id="1172621"/>
    <lineage>
        <taxon>Bacteria</taxon>
        <taxon>Bacillati</taxon>
        <taxon>Actinomycetota</taxon>
        <taxon>Actinomycetes</taxon>
        <taxon>Micrococcales</taxon>
        <taxon>Microbacteriaceae</taxon>
        <taxon>Conyzicola</taxon>
    </lineage>
</organism>
<dbReference type="RefSeq" id="WP_184233466.1">
    <property type="nucleotide sequence ID" value="NZ_JACHMJ010000001.1"/>
</dbReference>
<sequence length="163" mass="17234">MSGVPGFVFLVFESVRDPRFAGWASFRDAIDAGHVVSGPPLPAGETRPGGTGIWRLVAPNNRELGRSWSAYPTFDEAHEHVVQLQRDISGLTVTGVRGSSSSQYGWVASLGERRVITSGRWFGASSTSLQSAATTLAAFCSGEIAAEPVLAAMPARAVSRSRG</sequence>
<protein>
    <submittedName>
        <fullName evidence="1">Uncharacterized protein</fullName>
    </submittedName>
</protein>
<keyword evidence="2" id="KW-1185">Reference proteome</keyword>
<dbReference type="EMBL" id="JACHMJ010000001">
    <property type="protein sequence ID" value="MBB5842245.1"/>
    <property type="molecule type" value="Genomic_DNA"/>
</dbReference>
<evidence type="ECO:0000313" key="1">
    <source>
        <dbReference type="EMBL" id="MBB5842245.1"/>
    </source>
</evidence>
<comment type="caution">
    <text evidence="1">The sequence shown here is derived from an EMBL/GenBank/DDBJ whole genome shotgun (WGS) entry which is preliminary data.</text>
</comment>